<evidence type="ECO:0000313" key="2">
    <source>
        <dbReference type="Proteomes" id="UP001148662"/>
    </source>
</evidence>
<protein>
    <submittedName>
        <fullName evidence="1">Uncharacterized protein</fullName>
    </submittedName>
</protein>
<comment type="caution">
    <text evidence="1">The sequence shown here is derived from an EMBL/GenBank/DDBJ whole genome shotgun (WGS) entry which is preliminary data.</text>
</comment>
<sequence length="304" mass="33414">MSVSSETRIWFITGTSTGIGRALTESVLAAGEIVVAAVRKPAALEELQSRYPDPKLVVCQADVANADQINRAFETIKERFGRLDVVVNNAGYSTCCEMEGIPDDAARQQLEINFWGPVNICRQAVKFFRDVNPKGRGGRIVNVSSAGGYSTNPCFSFYCASKFALEGFTQALNQEMVPEWNIKAVLIEPGGIETNIKDNLVFFPTPPAYKDPSTPSQAFVNWALKAPLLGLPDRVAKVIMRIVDEPEPPLRLPLGTDAWYAVTRMATQTLKDSEKWEDLIHSTNADEFDKGTVMKMFGVVDGGE</sequence>
<dbReference type="Proteomes" id="UP001148662">
    <property type="component" value="Unassembled WGS sequence"/>
</dbReference>
<evidence type="ECO:0000313" key="1">
    <source>
        <dbReference type="EMBL" id="KAJ3544826.1"/>
    </source>
</evidence>
<reference evidence="1" key="1">
    <citation type="submission" date="2022-07" db="EMBL/GenBank/DDBJ databases">
        <title>Genome Sequence of Phlebia brevispora.</title>
        <authorList>
            <person name="Buettner E."/>
        </authorList>
    </citation>
    <scope>NUCLEOTIDE SEQUENCE</scope>
    <source>
        <strain evidence="1">MPL23</strain>
    </source>
</reference>
<keyword evidence="2" id="KW-1185">Reference proteome</keyword>
<organism evidence="1 2">
    <name type="scientific">Phlebia brevispora</name>
    <dbReference type="NCBI Taxonomy" id="194682"/>
    <lineage>
        <taxon>Eukaryota</taxon>
        <taxon>Fungi</taxon>
        <taxon>Dikarya</taxon>
        <taxon>Basidiomycota</taxon>
        <taxon>Agaricomycotina</taxon>
        <taxon>Agaricomycetes</taxon>
        <taxon>Polyporales</taxon>
        <taxon>Meruliaceae</taxon>
        <taxon>Phlebia</taxon>
    </lineage>
</organism>
<name>A0ACC1SR95_9APHY</name>
<gene>
    <name evidence="1" type="ORF">NM688_g5697</name>
</gene>
<proteinExistence type="predicted"/>
<accession>A0ACC1SR95</accession>
<dbReference type="EMBL" id="JANHOG010001077">
    <property type="protein sequence ID" value="KAJ3544826.1"/>
    <property type="molecule type" value="Genomic_DNA"/>
</dbReference>